<accession>M5UD16</accession>
<evidence type="ECO:0000313" key="3">
    <source>
        <dbReference type="Proteomes" id="UP000011885"/>
    </source>
</evidence>
<gene>
    <name evidence="2" type="ORF">RSSM_02828</name>
</gene>
<dbReference type="AlphaFoldDB" id="M5UD16"/>
<feature type="region of interest" description="Disordered" evidence="1">
    <location>
        <begin position="1"/>
        <end position="49"/>
    </location>
</feature>
<name>M5UD16_9BACT</name>
<evidence type="ECO:0000256" key="1">
    <source>
        <dbReference type="SAM" id="MobiDB-lite"/>
    </source>
</evidence>
<proteinExistence type="predicted"/>
<organism evidence="2 3">
    <name type="scientific">Rhodopirellula sallentina SM41</name>
    <dbReference type="NCBI Taxonomy" id="1263870"/>
    <lineage>
        <taxon>Bacteria</taxon>
        <taxon>Pseudomonadati</taxon>
        <taxon>Planctomycetota</taxon>
        <taxon>Planctomycetia</taxon>
        <taxon>Pirellulales</taxon>
        <taxon>Pirellulaceae</taxon>
        <taxon>Rhodopirellula</taxon>
    </lineage>
</organism>
<evidence type="ECO:0000313" key="2">
    <source>
        <dbReference type="EMBL" id="EMI55736.1"/>
    </source>
</evidence>
<dbReference type="EMBL" id="ANOH01000198">
    <property type="protein sequence ID" value="EMI55736.1"/>
    <property type="molecule type" value="Genomic_DNA"/>
</dbReference>
<dbReference type="Proteomes" id="UP000011885">
    <property type="component" value="Unassembled WGS sequence"/>
</dbReference>
<comment type="caution">
    <text evidence="2">The sequence shown here is derived from an EMBL/GenBank/DDBJ whole genome shotgun (WGS) entry which is preliminary data.</text>
</comment>
<sequence length="49" mass="5561">MWAVRNGSTHTARPTHPNRGDENNRDFSIPNVSDPTDVRRANTFCHVRG</sequence>
<feature type="compositionally biased region" description="Polar residues" evidence="1">
    <location>
        <begin position="1"/>
        <end position="12"/>
    </location>
</feature>
<reference evidence="2 3" key="1">
    <citation type="journal article" date="2013" name="Mar. Genomics">
        <title>Expression of sulfatases in Rhodopirellula baltica and the diversity of sulfatases in the genus Rhodopirellula.</title>
        <authorList>
            <person name="Wegner C.E."/>
            <person name="Richter-Heitmann T."/>
            <person name="Klindworth A."/>
            <person name="Klockow C."/>
            <person name="Richter M."/>
            <person name="Achstetter T."/>
            <person name="Glockner F.O."/>
            <person name="Harder J."/>
        </authorList>
    </citation>
    <scope>NUCLEOTIDE SEQUENCE [LARGE SCALE GENOMIC DNA]</scope>
    <source>
        <strain evidence="2 3">SM41</strain>
    </source>
</reference>
<dbReference type="PATRIC" id="fig|1263870.3.peg.3002"/>
<protein>
    <submittedName>
        <fullName evidence="2">Uncharacterized protein</fullName>
    </submittedName>
</protein>
<keyword evidence="3" id="KW-1185">Reference proteome</keyword>